<accession>A0A4P9Z5P2</accession>
<evidence type="ECO:0000256" key="2">
    <source>
        <dbReference type="SAM" id="Phobius"/>
    </source>
</evidence>
<organism evidence="3 4">
    <name type="scientific">Syncephalis pseudoplumigaleata</name>
    <dbReference type="NCBI Taxonomy" id="1712513"/>
    <lineage>
        <taxon>Eukaryota</taxon>
        <taxon>Fungi</taxon>
        <taxon>Fungi incertae sedis</taxon>
        <taxon>Zoopagomycota</taxon>
        <taxon>Zoopagomycotina</taxon>
        <taxon>Zoopagomycetes</taxon>
        <taxon>Zoopagales</taxon>
        <taxon>Piptocephalidaceae</taxon>
        <taxon>Syncephalis</taxon>
    </lineage>
</organism>
<proteinExistence type="predicted"/>
<reference evidence="4" key="1">
    <citation type="journal article" date="2018" name="Nat. Microbiol.">
        <title>Leveraging single-cell genomics to expand the fungal tree of life.</title>
        <authorList>
            <person name="Ahrendt S.R."/>
            <person name="Quandt C.A."/>
            <person name="Ciobanu D."/>
            <person name="Clum A."/>
            <person name="Salamov A."/>
            <person name="Andreopoulos B."/>
            <person name="Cheng J.F."/>
            <person name="Woyke T."/>
            <person name="Pelin A."/>
            <person name="Henrissat B."/>
            <person name="Reynolds N.K."/>
            <person name="Benny G.L."/>
            <person name="Smith M.E."/>
            <person name="James T.Y."/>
            <person name="Grigoriev I.V."/>
        </authorList>
    </citation>
    <scope>NUCLEOTIDE SEQUENCE [LARGE SCALE GENOMIC DNA]</scope>
    <source>
        <strain evidence="4">Benny S71-1</strain>
    </source>
</reference>
<dbReference type="OrthoDB" id="10583305at2759"/>
<feature type="transmembrane region" description="Helical" evidence="2">
    <location>
        <begin position="5"/>
        <end position="25"/>
    </location>
</feature>
<feature type="region of interest" description="Disordered" evidence="1">
    <location>
        <begin position="190"/>
        <end position="223"/>
    </location>
</feature>
<keyword evidence="2" id="KW-0472">Membrane</keyword>
<name>A0A4P9Z5P2_9FUNG</name>
<gene>
    <name evidence="3" type="ORF">SYNPS1DRAFT_26940</name>
</gene>
<evidence type="ECO:0000313" key="4">
    <source>
        <dbReference type="Proteomes" id="UP000278143"/>
    </source>
</evidence>
<keyword evidence="2" id="KW-0812">Transmembrane</keyword>
<sequence>MTMIALVICLSLIAVLLLFELYLWLWSLRANAPVARRSIKRYYRIIYQVATLLQLVSLICALHGNIAYRQPSMLGEEADQLGCSGVPAIRARPLADQADHIRVALHQRLPAQAPASSRAAPASSPCTVILGCRYGQAQSASMAAAHLPAAAPATWELHAVGGHPRGQVGLPAIAEDRLVPVHHPLRAARLPDRGHAHAAGPSQLRTPSPAPPGPMPLVFPPTGPDRAATVKERLFTIDFGVAKGGYAHASGHTGWSESMWSTPLQSIKNRDGEEKDDDDDDEDDDPCDRLDRLACTQTYQLLITLLILLLSTARYAVPATVAAFNVLLAFYTVVFHVGYAIRRIPLMIVYARYPCSFTGRFGVPS</sequence>
<dbReference type="AlphaFoldDB" id="A0A4P9Z5P2"/>
<feature type="transmembrane region" description="Helical" evidence="2">
    <location>
        <begin position="45"/>
        <end position="64"/>
    </location>
</feature>
<dbReference type="Proteomes" id="UP000278143">
    <property type="component" value="Unassembled WGS sequence"/>
</dbReference>
<feature type="transmembrane region" description="Helical" evidence="2">
    <location>
        <begin position="323"/>
        <end position="341"/>
    </location>
</feature>
<evidence type="ECO:0000256" key="1">
    <source>
        <dbReference type="SAM" id="MobiDB-lite"/>
    </source>
</evidence>
<evidence type="ECO:0000313" key="3">
    <source>
        <dbReference type="EMBL" id="RKP27402.1"/>
    </source>
</evidence>
<feature type="compositionally biased region" description="Pro residues" evidence="1">
    <location>
        <begin position="208"/>
        <end position="223"/>
    </location>
</feature>
<protein>
    <submittedName>
        <fullName evidence="3">Uncharacterized protein</fullName>
    </submittedName>
</protein>
<dbReference type="EMBL" id="KZ989213">
    <property type="protein sequence ID" value="RKP27402.1"/>
    <property type="molecule type" value="Genomic_DNA"/>
</dbReference>
<keyword evidence="4" id="KW-1185">Reference proteome</keyword>
<keyword evidence="2" id="KW-1133">Transmembrane helix</keyword>